<keyword evidence="14" id="KW-1185">Reference proteome</keyword>
<evidence type="ECO:0000256" key="3">
    <source>
        <dbReference type="ARBA" id="ARBA00022723"/>
    </source>
</evidence>
<comment type="subcellular location">
    <subcellularLocation>
        <location evidence="1">Nucleus</location>
        <location evidence="1">Nucleoplasm</location>
    </subcellularLocation>
</comment>
<evidence type="ECO:0000256" key="4">
    <source>
        <dbReference type="ARBA" id="ARBA00022771"/>
    </source>
</evidence>
<dbReference type="PROSITE" id="PS50950">
    <property type="entry name" value="ZF_THAP"/>
    <property type="match status" value="1"/>
</dbReference>
<evidence type="ECO:0000256" key="2">
    <source>
        <dbReference type="ARBA" id="ARBA00006177"/>
    </source>
</evidence>
<comment type="similarity">
    <text evidence="2">Belongs to the THAP1 family.</text>
</comment>
<evidence type="ECO:0000256" key="10">
    <source>
        <dbReference type="ARBA" id="ARBA00023242"/>
    </source>
</evidence>
<keyword evidence="10" id="KW-0539">Nucleus</keyword>
<dbReference type="PANTHER" id="PTHR46600">
    <property type="entry name" value="THAP DOMAIN-CONTAINING"/>
    <property type="match status" value="1"/>
</dbReference>
<dbReference type="RefSeq" id="XP_015173628.1">
    <property type="nucleotide sequence ID" value="XM_015318142.1"/>
</dbReference>
<dbReference type="Proteomes" id="UP000694924">
    <property type="component" value="Unplaced"/>
</dbReference>
<evidence type="ECO:0000256" key="7">
    <source>
        <dbReference type="ARBA" id="ARBA00023054"/>
    </source>
</evidence>
<organism evidence="14 15">
    <name type="scientific">Polistes dominula</name>
    <name type="common">European paper wasp</name>
    <name type="synonym">Vespa dominula</name>
    <dbReference type="NCBI Taxonomy" id="743375"/>
    <lineage>
        <taxon>Eukaryota</taxon>
        <taxon>Metazoa</taxon>
        <taxon>Ecdysozoa</taxon>
        <taxon>Arthropoda</taxon>
        <taxon>Hexapoda</taxon>
        <taxon>Insecta</taxon>
        <taxon>Pterygota</taxon>
        <taxon>Neoptera</taxon>
        <taxon>Endopterygota</taxon>
        <taxon>Hymenoptera</taxon>
        <taxon>Apocrita</taxon>
        <taxon>Aculeata</taxon>
        <taxon>Vespoidea</taxon>
        <taxon>Vespidae</taxon>
        <taxon>Polistinae</taxon>
        <taxon>Polistini</taxon>
        <taxon>Polistes</taxon>
    </lineage>
</organism>
<keyword evidence="9" id="KW-0804">Transcription</keyword>
<evidence type="ECO:0000256" key="9">
    <source>
        <dbReference type="ARBA" id="ARBA00023163"/>
    </source>
</evidence>
<dbReference type="GeneID" id="107064942"/>
<keyword evidence="11" id="KW-0131">Cell cycle</keyword>
<evidence type="ECO:0000256" key="5">
    <source>
        <dbReference type="ARBA" id="ARBA00022833"/>
    </source>
</evidence>
<proteinExistence type="inferred from homology"/>
<evidence type="ECO:0000256" key="12">
    <source>
        <dbReference type="PROSITE-ProRule" id="PRU00309"/>
    </source>
</evidence>
<dbReference type="InterPro" id="IPR026516">
    <property type="entry name" value="THAP1/10"/>
</dbReference>
<evidence type="ECO:0000259" key="13">
    <source>
        <dbReference type="PROSITE" id="PS50950"/>
    </source>
</evidence>
<evidence type="ECO:0000256" key="8">
    <source>
        <dbReference type="ARBA" id="ARBA00023125"/>
    </source>
</evidence>
<dbReference type="SUPFAM" id="SSF57716">
    <property type="entry name" value="Glucocorticoid receptor-like (DNA-binding domain)"/>
    <property type="match status" value="1"/>
</dbReference>
<keyword evidence="4 12" id="KW-0863">Zinc-finger</keyword>
<dbReference type="InterPro" id="IPR006612">
    <property type="entry name" value="THAP_Znf"/>
</dbReference>
<name>A0ABM1I091_POLDO</name>
<evidence type="ECO:0000313" key="14">
    <source>
        <dbReference type="Proteomes" id="UP000694924"/>
    </source>
</evidence>
<keyword evidence="5" id="KW-0862">Zinc</keyword>
<reference evidence="15" key="1">
    <citation type="submission" date="2025-08" db="UniProtKB">
        <authorList>
            <consortium name="RefSeq"/>
        </authorList>
    </citation>
    <scope>IDENTIFICATION</scope>
    <source>
        <tissue evidence="15">Whole body</tissue>
    </source>
</reference>
<dbReference type="Pfam" id="PF05485">
    <property type="entry name" value="THAP"/>
    <property type="match status" value="1"/>
</dbReference>
<keyword evidence="7" id="KW-0175">Coiled coil</keyword>
<evidence type="ECO:0000256" key="1">
    <source>
        <dbReference type="ARBA" id="ARBA00004642"/>
    </source>
</evidence>
<evidence type="ECO:0000256" key="6">
    <source>
        <dbReference type="ARBA" id="ARBA00023015"/>
    </source>
</evidence>
<dbReference type="SMART" id="SM00980">
    <property type="entry name" value="THAP"/>
    <property type="match status" value="1"/>
</dbReference>
<keyword evidence="3" id="KW-0479">Metal-binding</keyword>
<feature type="domain" description="THAP-type" evidence="13">
    <location>
        <begin position="1"/>
        <end position="79"/>
    </location>
</feature>
<dbReference type="InterPro" id="IPR038441">
    <property type="entry name" value="THAP_Znf_sf"/>
</dbReference>
<keyword evidence="6" id="KW-0805">Transcription regulation</keyword>
<gene>
    <name evidence="15" type="primary">LOC107064942</name>
</gene>
<evidence type="ECO:0000256" key="11">
    <source>
        <dbReference type="ARBA" id="ARBA00023306"/>
    </source>
</evidence>
<protein>
    <submittedName>
        <fullName evidence="15">Uncharacterized protein LOC107064942</fullName>
    </submittedName>
</protein>
<sequence length="111" mass="12452">MGKCCAVYGCLSDRKASENLENVALFKAPKDVEMLSKWSSALGKELKITSFICELHFNPEDVIKSNQGVLKNGSIYVYEYDKVHLKKNAIAKSNATNNANNNEDNYIIIIY</sequence>
<evidence type="ECO:0000313" key="15">
    <source>
        <dbReference type="RefSeq" id="XP_015173628.1"/>
    </source>
</evidence>
<keyword evidence="8 12" id="KW-0238">DNA-binding</keyword>
<dbReference type="Gene3D" id="6.20.210.20">
    <property type="entry name" value="THAP domain"/>
    <property type="match status" value="1"/>
</dbReference>
<accession>A0ABM1I091</accession>
<dbReference type="PANTHER" id="PTHR46600:SF1">
    <property type="entry name" value="THAP DOMAIN-CONTAINING PROTEIN 1"/>
    <property type="match status" value="1"/>
</dbReference>